<dbReference type="AlphaFoldDB" id="A0A1G8K977"/>
<keyword evidence="1" id="KW-0472">Membrane</keyword>
<name>A0A1G8K977_9CLOT</name>
<accession>A0A1G8K977</accession>
<organism evidence="2 3">
    <name type="scientific">Proteiniclasticum ruminis</name>
    <dbReference type="NCBI Taxonomy" id="398199"/>
    <lineage>
        <taxon>Bacteria</taxon>
        <taxon>Bacillati</taxon>
        <taxon>Bacillota</taxon>
        <taxon>Clostridia</taxon>
        <taxon>Eubacteriales</taxon>
        <taxon>Clostridiaceae</taxon>
        <taxon>Proteiniclasticum</taxon>
    </lineage>
</organism>
<proteinExistence type="predicted"/>
<dbReference type="Proteomes" id="UP000183255">
    <property type="component" value="Unassembled WGS sequence"/>
</dbReference>
<evidence type="ECO:0000256" key="1">
    <source>
        <dbReference type="SAM" id="Phobius"/>
    </source>
</evidence>
<evidence type="ECO:0000313" key="3">
    <source>
        <dbReference type="Proteomes" id="UP000183255"/>
    </source>
</evidence>
<reference evidence="2 3" key="1">
    <citation type="submission" date="2016-10" db="EMBL/GenBank/DDBJ databases">
        <authorList>
            <person name="de Groot N.N."/>
        </authorList>
    </citation>
    <scope>NUCLEOTIDE SEQUENCE [LARGE SCALE GENOMIC DNA]</scope>
    <source>
        <strain evidence="2 3">CGMCC 1.5058</strain>
    </source>
</reference>
<keyword evidence="1" id="KW-0812">Transmembrane</keyword>
<evidence type="ECO:0000313" key="2">
    <source>
        <dbReference type="EMBL" id="SDI40005.1"/>
    </source>
</evidence>
<dbReference type="EMBL" id="FNDZ01000002">
    <property type="protein sequence ID" value="SDI40005.1"/>
    <property type="molecule type" value="Genomic_DNA"/>
</dbReference>
<gene>
    <name evidence="2" type="ORF">SAMN05421804_102241</name>
</gene>
<protein>
    <submittedName>
        <fullName evidence="2">Uncharacterized protein</fullName>
    </submittedName>
</protein>
<keyword evidence="1" id="KW-1133">Transmembrane helix</keyword>
<sequence length="44" mass="5233">MEFYIGLGIVVVLALLILVPTKLRKLRKKPEDDLDRFFEEKKEE</sequence>
<dbReference type="RefSeq" id="WP_278245043.1">
    <property type="nucleotide sequence ID" value="NZ_FNDZ01000002.1"/>
</dbReference>
<feature type="transmembrane region" description="Helical" evidence="1">
    <location>
        <begin position="6"/>
        <end position="23"/>
    </location>
</feature>